<dbReference type="InterPro" id="IPR050063">
    <property type="entry name" value="Ribosomal_protein_uL29"/>
</dbReference>
<evidence type="ECO:0000256" key="5">
    <source>
        <dbReference type="HAMAP-Rule" id="MF_00374"/>
    </source>
</evidence>
<keyword evidence="2 5" id="KW-0689">Ribosomal protein</keyword>
<evidence type="ECO:0000313" key="6">
    <source>
        <dbReference type="EMBL" id="SMF08145.1"/>
    </source>
</evidence>
<dbReference type="HAMAP" id="MF_00374">
    <property type="entry name" value="Ribosomal_uL29"/>
    <property type="match status" value="1"/>
</dbReference>
<dbReference type="RefSeq" id="WP_085100871.1">
    <property type="nucleotide sequence ID" value="NZ_FWZU01000002.1"/>
</dbReference>
<evidence type="ECO:0000256" key="4">
    <source>
        <dbReference type="ARBA" id="ARBA00035204"/>
    </source>
</evidence>
<name>A0A1X7D3E5_9BACT</name>
<dbReference type="GO" id="GO:0022625">
    <property type="term" value="C:cytosolic large ribosomal subunit"/>
    <property type="evidence" value="ECO:0007669"/>
    <property type="project" value="TreeGrafter"/>
</dbReference>
<keyword evidence="7" id="KW-1185">Reference proteome</keyword>
<dbReference type="GO" id="GO:0006412">
    <property type="term" value="P:translation"/>
    <property type="evidence" value="ECO:0007669"/>
    <property type="project" value="UniProtKB-UniRule"/>
</dbReference>
<dbReference type="STRING" id="1519643.SAMN06295933_1608"/>
<dbReference type="AlphaFoldDB" id="A0A1X7D3E5"/>
<reference evidence="7" key="1">
    <citation type="submission" date="2017-04" db="EMBL/GenBank/DDBJ databases">
        <authorList>
            <person name="Varghese N."/>
            <person name="Submissions S."/>
        </authorList>
    </citation>
    <scope>NUCLEOTIDE SEQUENCE [LARGE SCALE GENOMIC DNA]</scope>
    <source>
        <strain evidence="7">K3S</strain>
    </source>
</reference>
<keyword evidence="3 5" id="KW-0687">Ribonucleoprotein</keyword>
<sequence length="64" mass="7425">MKTKELRELDTTALAEKLKDARLELFNLRFKHATSQLENTQSLVNVKRDIAKLQTIQREKELGA</sequence>
<comment type="similarity">
    <text evidence="1 5">Belongs to the universal ribosomal protein uL29 family.</text>
</comment>
<protein>
    <recommendedName>
        <fullName evidence="4 5">Large ribosomal subunit protein uL29</fullName>
    </recommendedName>
</protein>
<dbReference type="CDD" id="cd00427">
    <property type="entry name" value="Ribosomal_L29_HIP"/>
    <property type="match status" value="1"/>
</dbReference>
<evidence type="ECO:0000256" key="1">
    <source>
        <dbReference type="ARBA" id="ARBA00009254"/>
    </source>
</evidence>
<dbReference type="NCBIfam" id="TIGR00012">
    <property type="entry name" value="L29"/>
    <property type="match status" value="1"/>
</dbReference>
<dbReference type="GO" id="GO:0003735">
    <property type="term" value="F:structural constituent of ribosome"/>
    <property type="evidence" value="ECO:0007669"/>
    <property type="project" value="InterPro"/>
</dbReference>
<dbReference type="Pfam" id="PF00831">
    <property type="entry name" value="Ribosomal_L29"/>
    <property type="match status" value="1"/>
</dbReference>
<evidence type="ECO:0000256" key="2">
    <source>
        <dbReference type="ARBA" id="ARBA00022980"/>
    </source>
</evidence>
<evidence type="ECO:0000256" key="3">
    <source>
        <dbReference type="ARBA" id="ARBA00023274"/>
    </source>
</evidence>
<dbReference type="PANTHER" id="PTHR10916:SF0">
    <property type="entry name" value="LARGE RIBOSOMAL SUBUNIT PROTEIN UL29C"/>
    <property type="match status" value="1"/>
</dbReference>
<evidence type="ECO:0000313" key="7">
    <source>
        <dbReference type="Proteomes" id="UP000192906"/>
    </source>
</evidence>
<dbReference type="OrthoDB" id="9815192at2"/>
<proteinExistence type="inferred from homology"/>
<dbReference type="InterPro" id="IPR036049">
    <property type="entry name" value="Ribosomal_uL29_sf"/>
</dbReference>
<accession>A0A1X7D3E5</accession>
<dbReference type="EMBL" id="FWZU01000002">
    <property type="protein sequence ID" value="SMF08145.1"/>
    <property type="molecule type" value="Genomic_DNA"/>
</dbReference>
<dbReference type="Gene3D" id="1.10.287.310">
    <property type="match status" value="1"/>
</dbReference>
<dbReference type="PANTHER" id="PTHR10916">
    <property type="entry name" value="60S RIBOSOMAL PROTEIN L35/50S RIBOSOMAL PROTEIN L29"/>
    <property type="match status" value="1"/>
</dbReference>
<gene>
    <name evidence="5" type="primary">rpmC</name>
    <name evidence="6" type="ORF">SAMN06295933_1608</name>
</gene>
<dbReference type="SUPFAM" id="SSF46561">
    <property type="entry name" value="Ribosomal protein L29 (L29p)"/>
    <property type="match status" value="1"/>
</dbReference>
<dbReference type="FunFam" id="1.10.287.310:FF:000001">
    <property type="entry name" value="50S ribosomal protein L29"/>
    <property type="match status" value="1"/>
</dbReference>
<dbReference type="InterPro" id="IPR001854">
    <property type="entry name" value="Ribosomal_uL29"/>
</dbReference>
<dbReference type="Proteomes" id="UP000192906">
    <property type="component" value="Unassembled WGS sequence"/>
</dbReference>
<organism evidence="6 7">
    <name type="scientific">Desulfovibrio gilichinskyi</name>
    <dbReference type="NCBI Taxonomy" id="1519643"/>
    <lineage>
        <taxon>Bacteria</taxon>
        <taxon>Pseudomonadati</taxon>
        <taxon>Thermodesulfobacteriota</taxon>
        <taxon>Desulfovibrionia</taxon>
        <taxon>Desulfovibrionales</taxon>
        <taxon>Desulfovibrionaceae</taxon>
        <taxon>Desulfovibrio</taxon>
    </lineage>
</organism>